<organism evidence="1 2">
    <name type="scientific">Melipona bicolor</name>
    <dbReference type="NCBI Taxonomy" id="60889"/>
    <lineage>
        <taxon>Eukaryota</taxon>
        <taxon>Metazoa</taxon>
        <taxon>Ecdysozoa</taxon>
        <taxon>Arthropoda</taxon>
        <taxon>Hexapoda</taxon>
        <taxon>Insecta</taxon>
        <taxon>Pterygota</taxon>
        <taxon>Neoptera</taxon>
        <taxon>Endopterygota</taxon>
        <taxon>Hymenoptera</taxon>
        <taxon>Apocrita</taxon>
        <taxon>Aculeata</taxon>
        <taxon>Apoidea</taxon>
        <taxon>Anthophila</taxon>
        <taxon>Apidae</taxon>
        <taxon>Melipona</taxon>
    </lineage>
</organism>
<dbReference type="EMBL" id="JAHYIQ010000032">
    <property type="protein sequence ID" value="KAK1120288.1"/>
    <property type="molecule type" value="Genomic_DNA"/>
</dbReference>
<comment type="caution">
    <text evidence="1">The sequence shown here is derived from an EMBL/GenBank/DDBJ whole genome shotgun (WGS) entry which is preliminary data.</text>
</comment>
<accession>A0AA40KHA0</accession>
<name>A0AA40KHA0_9HYME</name>
<reference evidence="1" key="1">
    <citation type="submission" date="2021-10" db="EMBL/GenBank/DDBJ databases">
        <title>Melipona bicolor Genome sequencing and assembly.</title>
        <authorList>
            <person name="Araujo N.S."/>
            <person name="Arias M.C."/>
        </authorList>
    </citation>
    <scope>NUCLEOTIDE SEQUENCE</scope>
    <source>
        <strain evidence="1">USP_2M_L1-L4_2017</strain>
        <tissue evidence="1">Whole body</tissue>
    </source>
</reference>
<protein>
    <submittedName>
        <fullName evidence="1">Uncharacterized protein</fullName>
    </submittedName>
</protein>
<evidence type="ECO:0000313" key="1">
    <source>
        <dbReference type="EMBL" id="KAK1120288.1"/>
    </source>
</evidence>
<dbReference type="AlphaFoldDB" id="A0AA40KHA0"/>
<gene>
    <name evidence="1" type="ORF">K0M31_012648</name>
</gene>
<proteinExistence type="predicted"/>
<keyword evidence="2" id="KW-1185">Reference proteome</keyword>
<sequence length="84" mass="9599">MSKKVFGRIGTIVLQGRITHAGYFENYSKINLFWKMCSLRMGVVFQAKLCTIGKTLDCGVTEILTLQYRTLTKDTFQLMSVLEL</sequence>
<evidence type="ECO:0000313" key="2">
    <source>
        <dbReference type="Proteomes" id="UP001177670"/>
    </source>
</evidence>
<dbReference type="Proteomes" id="UP001177670">
    <property type="component" value="Unassembled WGS sequence"/>
</dbReference>